<protein>
    <submittedName>
        <fullName evidence="6">CRP/FNR family transcriptional regulator, anaerobic regulatory protein</fullName>
    </submittedName>
</protein>
<dbReference type="STRING" id="1280847.SAMN04488036_105107"/>
<dbReference type="CDD" id="cd00038">
    <property type="entry name" value="CAP_ED"/>
    <property type="match status" value="1"/>
</dbReference>
<dbReference type="InterPro" id="IPR018490">
    <property type="entry name" value="cNMP-bd_dom_sf"/>
</dbReference>
<dbReference type="OrthoDB" id="7643467at2"/>
<dbReference type="GO" id="GO:0005829">
    <property type="term" value="C:cytosol"/>
    <property type="evidence" value="ECO:0007669"/>
    <property type="project" value="TreeGrafter"/>
</dbReference>
<dbReference type="PROSITE" id="PS00042">
    <property type="entry name" value="HTH_CRP_1"/>
    <property type="match status" value="1"/>
</dbReference>
<evidence type="ECO:0000313" key="6">
    <source>
        <dbReference type="EMBL" id="SFL11196.1"/>
    </source>
</evidence>
<gene>
    <name evidence="6" type="ORF">SAMN04488036_105107</name>
</gene>
<dbReference type="InterPro" id="IPR018335">
    <property type="entry name" value="Tscrpt_reg_HTH_Crp-type_CS"/>
</dbReference>
<name>A0A1I4F354_9RHOB</name>
<dbReference type="AlphaFoldDB" id="A0A1I4F354"/>
<dbReference type="Pfam" id="PF13545">
    <property type="entry name" value="HTH_Crp_2"/>
    <property type="match status" value="1"/>
</dbReference>
<keyword evidence="1" id="KW-0805">Transcription regulation</keyword>
<proteinExistence type="predicted"/>
<feature type="domain" description="HTH crp-type" evidence="5">
    <location>
        <begin position="154"/>
        <end position="227"/>
    </location>
</feature>
<evidence type="ECO:0000256" key="2">
    <source>
        <dbReference type="ARBA" id="ARBA00023125"/>
    </source>
</evidence>
<keyword evidence="3" id="KW-0804">Transcription</keyword>
<evidence type="ECO:0000256" key="1">
    <source>
        <dbReference type="ARBA" id="ARBA00023015"/>
    </source>
</evidence>
<dbReference type="InterPro" id="IPR000595">
    <property type="entry name" value="cNMP-bd_dom"/>
</dbReference>
<dbReference type="CDD" id="cd00092">
    <property type="entry name" value="HTH_CRP"/>
    <property type="match status" value="1"/>
</dbReference>
<dbReference type="Proteomes" id="UP000198851">
    <property type="component" value="Unassembled WGS sequence"/>
</dbReference>
<evidence type="ECO:0000313" key="7">
    <source>
        <dbReference type="Proteomes" id="UP000198851"/>
    </source>
</evidence>
<dbReference type="InterPro" id="IPR036390">
    <property type="entry name" value="WH_DNA-bd_sf"/>
</dbReference>
<keyword evidence="2" id="KW-0238">DNA-binding</keyword>
<dbReference type="PROSITE" id="PS51063">
    <property type="entry name" value="HTH_CRP_2"/>
    <property type="match status" value="1"/>
</dbReference>
<keyword evidence="7" id="KW-1185">Reference proteome</keyword>
<evidence type="ECO:0000256" key="3">
    <source>
        <dbReference type="ARBA" id="ARBA00023163"/>
    </source>
</evidence>
<reference evidence="7" key="1">
    <citation type="submission" date="2016-10" db="EMBL/GenBank/DDBJ databases">
        <authorList>
            <person name="Varghese N."/>
            <person name="Submissions S."/>
        </authorList>
    </citation>
    <scope>NUCLEOTIDE SEQUENCE [LARGE SCALE GENOMIC DNA]</scope>
    <source>
        <strain evidence="7">DSM 28453</strain>
    </source>
</reference>
<dbReference type="PROSITE" id="PS50042">
    <property type="entry name" value="CNMP_BINDING_3"/>
    <property type="match status" value="1"/>
</dbReference>
<dbReference type="Gene3D" id="2.60.120.10">
    <property type="entry name" value="Jelly Rolls"/>
    <property type="match status" value="1"/>
</dbReference>
<dbReference type="PRINTS" id="PR00034">
    <property type="entry name" value="HTHCRP"/>
</dbReference>
<dbReference type="SMART" id="SM00419">
    <property type="entry name" value="HTH_CRP"/>
    <property type="match status" value="1"/>
</dbReference>
<accession>A0A1I4F354</accession>
<dbReference type="SUPFAM" id="SSF46785">
    <property type="entry name" value="Winged helix' DNA-binding domain"/>
    <property type="match status" value="1"/>
</dbReference>
<dbReference type="SMART" id="SM00100">
    <property type="entry name" value="cNMP"/>
    <property type="match status" value="1"/>
</dbReference>
<dbReference type="EMBL" id="FOSZ01000005">
    <property type="protein sequence ID" value="SFL11196.1"/>
    <property type="molecule type" value="Genomic_DNA"/>
</dbReference>
<dbReference type="Pfam" id="PF00027">
    <property type="entry name" value="cNMP_binding"/>
    <property type="match status" value="1"/>
</dbReference>
<organism evidence="6 7">
    <name type="scientific">Shimia haliotis</name>
    <dbReference type="NCBI Taxonomy" id="1280847"/>
    <lineage>
        <taxon>Bacteria</taxon>
        <taxon>Pseudomonadati</taxon>
        <taxon>Pseudomonadota</taxon>
        <taxon>Alphaproteobacteria</taxon>
        <taxon>Rhodobacterales</taxon>
        <taxon>Roseobacteraceae</taxon>
    </lineage>
</organism>
<evidence type="ECO:0000259" key="4">
    <source>
        <dbReference type="PROSITE" id="PS50042"/>
    </source>
</evidence>
<dbReference type="InterPro" id="IPR012318">
    <property type="entry name" value="HTH_CRP"/>
</dbReference>
<feature type="domain" description="Cyclic nucleotide-binding" evidence="4">
    <location>
        <begin position="20"/>
        <end position="105"/>
    </location>
</feature>
<dbReference type="PANTHER" id="PTHR24567">
    <property type="entry name" value="CRP FAMILY TRANSCRIPTIONAL REGULATORY PROTEIN"/>
    <property type="match status" value="1"/>
</dbReference>
<evidence type="ECO:0000259" key="5">
    <source>
        <dbReference type="PROSITE" id="PS51063"/>
    </source>
</evidence>
<dbReference type="InterPro" id="IPR014710">
    <property type="entry name" value="RmlC-like_jellyroll"/>
</dbReference>
<dbReference type="PANTHER" id="PTHR24567:SF28">
    <property type="entry name" value="LISTERIOLYSIN REGULATORY PROTEIN"/>
    <property type="match status" value="1"/>
</dbReference>
<dbReference type="InterPro" id="IPR050397">
    <property type="entry name" value="Env_Response_Regulators"/>
</dbReference>
<dbReference type="SUPFAM" id="SSF51206">
    <property type="entry name" value="cAMP-binding domain-like"/>
    <property type="match status" value="1"/>
</dbReference>
<sequence length="229" mass="24937">MRSSPAPHPCANCAFFDSSVWQPVAGSNVSTLVSGFSRRDIDSGQALFHQGDDNQGIFCVSRGLIALRSYQEDGSSILLKLAYPGDLVGFRSFLADEPHRTEARAVLPSRICTVAHRAAGDVVRGDPAVLTRVAGRCVGEINNSRDRIVATATGDNKDRLIEILVKLMRTYGRQEGENLQMRLPLSRTDLADLLGITPETVSRVLKRLKDEGVIRVSGRDIRIPVAKVG</sequence>
<dbReference type="RefSeq" id="WP_093324295.1">
    <property type="nucleotide sequence ID" value="NZ_FOSZ01000005.1"/>
</dbReference>
<dbReference type="GO" id="GO:0003677">
    <property type="term" value="F:DNA binding"/>
    <property type="evidence" value="ECO:0007669"/>
    <property type="project" value="UniProtKB-KW"/>
</dbReference>
<dbReference type="GO" id="GO:0003700">
    <property type="term" value="F:DNA-binding transcription factor activity"/>
    <property type="evidence" value="ECO:0007669"/>
    <property type="project" value="InterPro"/>
</dbReference>